<dbReference type="AlphaFoldDB" id="A0A1J5RJL6"/>
<feature type="transmembrane region" description="Helical" evidence="1">
    <location>
        <begin position="130"/>
        <end position="150"/>
    </location>
</feature>
<evidence type="ECO:0000259" key="2">
    <source>
        <dbReference type="Pfam" id="PF07331"/>
    </source>
</evidence>
<feature type="transmembrane region" description="Helical" evidence="1">
    <location>
        <begin position="89"/>
        <end position="118"/>
    </location>
</feature>
<protein>
    <submittedName>
        <fullName evidence="3">Tripartite tricarboxylate transporter TctB family protein</fullName>
    </submittedName>
</protein>
<feature type="transmembrane region" description="Helical" evidence="1">
    <location>
        <begin position="18"/>
        <end position="36"/>
    </location>
</feature>
<keyword evidence="1" id="KW-0812">Transmembrane</keyword>
<proteinExistence type="predicted"/>
<feature type="transmembrane region" description="Helical" evidence="1">
    <location>
        <begin position="48"/>
        <end position="68"/>
    </location>
</feature>
<evidence type="ECO:0000313" key="3">
    <source>
        <dbReference type="EMBL" id="OIQ95953.1"/>
    </source>
</evidence>
<comment type="caution">
    <text evidence="3">The sequence shown here is derived from an EMBL/GenBank/DDBJ whole genome shotgun (WGS) entry which is preliminary data.</text>
</comment>
<gene>
    <name evidence="3" type="ORF">GALL_220860</name>
</gene>
<organism evidence="3">
    <name type="scientific">mine drainage metagenome</name>
    <dbReference type="NCBI Taxonomy" id="410659"/>
    <lineage>
        <taxon>unclassified sequences</taxon>
        <taxon>metagenomes</taxon>
        <taxon>ecological metagenomes</taxon>
    </lineage>
</organism>
<dbReference type="EMBL" id="MLJW01000157">
    <property type="protein sequence ID" value="OIQ95953.1"/>
    <property type="molecule type" value="Genomic_DNA"/>
</dbReference>
<name>A0A1J5RJL6_9ZZZZ</name>
<evidence type="ECO:0000256" key="1">
    <source>
        <dbReference type="SAM" id="Phobius"/>
    </source>
</evidence>
<keyword evidence="1" id="KW-1133">Transmembrane helix</keyword>
<reference evidence="3" key="1">
    <citation type="submission" date="2016-10" db="EMBL/GenBank/DDBJ databases">
        <title>Sequence of Gallionella enrichment culture.</title>
        <authorList>
            <person name="Poehlein A."/>
            <person name="Muehling M."/>
            <person name="Daniel R."/>
        </authorList>
    </citation>
    <scope>NUCLEOTIDE SEQUENCE</scope>
</reference>
<feature type="domain" description="DUF1468" evidence="2">
    <location>
        <begin position="23"/>
        <end position="155"/>
    </location>
</feature>
<dbReference type="InterPro" id="IPR009936">
    <property type="entry name" value="DUF1468"/>
</dbReference>
<accession>A0A1J5RJL6</accession>
<dbReference type="Pfam" id="PF07331">
    <property type="entry name" value="TctB"/>
    <property type="match status" value="1"/>
</dbReference>
<sequence>MRRKVDINQWFKKYNKDYYGGTLMMLIGFGAVARGIDYHIGTLTQMGPGYYPVGVGTLLSLVGAAIALQAPRAAPATERASQPPEWRGWLCIVSSLLAFVVLGEYGGLLPATFAIVFISALGDRQNTFKSALVLSLSMVVVCLIVFWWALEIQFPLFRWG</sequence>
<keyword evidence="1" id="KW-0472">Membrane</keyword>